<accession>K9YW01</accession>
<evidence type="ECO:0008006" key="4">
    <source>
        <dbReference type="Google" id="ProtNLM"/>
    </source>
</evidence>
<dbReference type="GO" id="GO:0004222">
    <property type="term" value="F:metalloendopeptidase activity"/>
    <property type="evidence" value="ECO:0007669"/>
    <property type="project" value="InterPro"/>
</dbReference>
<evidence type="ECO:0000313" key="2">
    <source>
        <dbReference type="EMBL" id="AFZ50273.1"/>
    </source>
</evidence>
<dbReference type="AlphaFoldDB" id="K9YW01"/>
<reference evidence="2" key="1">
    <citation type="submission" date="2012-04" db="EMBL/GenBank/DDBJ databases">
        <title>Finished genome of Dactylococcopsis salina PCC 8305.</title>
        <authorList>
            <consortium name="US DOE Joint Genome Institute"/>
            <person name="Gugger M."/>
            <person name="Coursin T."/>
            <person name="Rippka R."/>
            <person name="Tandeau De Marsac N."/>
            <person name="Huntemann M."/>
            <person name="Wei C.-L."/>
            <person name="Han J."/>
            <person name="Detter J.C."/>
            <person name="Han C."/>
            <person name="Tapia R."/>
            <person name="Daligault H."/>
            <person name="Chen A."/>
            <person name="Krypides N."/>
            <person name="Mavromatis K."/>
            <person name="Markowitz V."/>
            <person name="Szeto E."/>
            <person name="Ivanova N."/>
            <person name="Ovchinnikova G."/>
            <person name="Pagani I."/>
            <person name="Pati A."/>
            <person name="Goodwin L."/>
            <person name="Peters L."/>
            <person name="Pitluck S."/>
            <person name="Woyke T."/>
            <person name="Kerfeld C."/>
        </authorList>
    </citation>
    <scope>NUCLEOTIDE SEQUENCE [LARGE SCALE GENOMIC DNA]</scope>
    <source>
        <strain evidence="2">PCC 8305</strain>
    </source>
</reference>
<dbReference type="PATRIC" id="fig|13035.3.peg.1797"/>
<dbReference type="STRING" id="13035.Dacsa_1597"/>
<keyword evidence="1" id="KW-1133">Transmembrane helix</keyword>
<dbReference type="HOGENOM" id="CLU_053953_3_1_3"/>
<keyword evidence="1" id="KW-0812">Transmembrane</keyword>
<name>K9YW01_DACS8</name>
<dbReference type="eggNOG" id="COG0465">
    <property type="taxonomic scope" value="Bacteria"/>
</dbReference>
<proteinExistence type="predicted"/>
<dbReference type="Gene3D" id="1.20.58.760">
    <property type="entry name" value="Peptidase M41"/>
    <property type="match status" value="1"/>
</dbReference>
<dbReference type="PANTHER" id="PTHR33471">
    <property type="entry name" value="ATP-DEPENDENT ZINC METALLOPROTEASE-RELATED"/>
    <property type="match status" value="1"/>
</dbReference>
<dbReference type="Proteomes" id="UP000010482">
    <property type="component" value="Chromosome"/>
</dbReference>
<keyword evidence="1" id="KW-0472">Membrane</keyword>
<dbReference type="GO" id="GO:0004176">
    <property type="term" value="F:ATP-dependent peptidase activity"/>
    <property type="evidence" value="ECO:0007669"/>
    <property type="project" value="InterPro"/>
</dbReference>
<sequence>MRNPTPHSSRIDGVGLHLVIMQSISLNLIAIGIFAMTMFALFAPILNIPVVFPAGITFIIMGLLTFDTLTWNNRGVTLFLDLFSTAEQRERVLHHEAGHFLAAYFLGIPITGYSLTAWEAFRQKQPGKGGVQFDTTALEKGGQKPNQINLMLDRFCTVWCAGMAAEILSYGNAEGGEDDRSQLQAILKELGYPPSQRKQKQEWSTLQAKSLIERNQEAYQTLIKVMRQGASVESCEQIIQNQAQLKP</sequence>
<evidence type="ECO:0000313" key="3">
    <source>
        <dbReference type="Proteomes" id="UP000010482"/>
    </source>
</evidence>
<keyword evidence="3" id="KW-1185">Reference proteome</keyword>
<dbReference type="SUPFAM" id="SSF140990">
    <property type="entry name" value="FtsH protease domain-like"/>
    <property type="match status" value="1"/>
</dbReference>
<gene>
    <name evidence="2" type="ORF">Dacsa_1597</name>
</gene>
<dbReference type="KEGG" id="dsl:Dacsa_1597"/>
<feature type="transmembrane region" description="Helical" evidence="1">
    <location>
        <begin position="97"/>
        <end position="118"/>
    </location>
</feature>
<dbReference type="GO" id="GO:0006508">
    <property type="term" value="P:proteolysis"/>
    <property type="evidence" value="ECO:0007669"/>
    <property type="project" value="InterPro"/>
</dbReference>
<dbReference type="EMBL" id="CP003944">
    <property type="protein sequence ID" value="AFZ50273.1"/>
    <property type="molecule type" value="Genomic_DNA"/>
</dbReference>
<feature type="transmembrane region" description="Helical" evidence="1">
    <location>
        <begin position="20"/>
        <end position="43"/>
    </location>
</feature>
<organism evidence="2 3">
    <name type="scientific">Dactylococcopsis salina (strain PCC 8305)</name>
    <name type="common">Myxobactron salinum</name>
    <dbReference type="NCBI Taxonomy" id="13035"/>
    <lineage>
        <taxon>Bacteria</taxon>
        <taxon>Bacillati</taxon>
        <taxon>Cyanobacteriota</taxon>
        <taxon>Cyanophyceae</taxon>
        <taxon>Nodosilineales</taxon>
        <taxon>Cymatolegaceae</taxon>
        <taxon>Dactylococcopsis</taxon>
    </lineage>
</organism>
<dbReference type="InterPro" id="IPR037219">
    <property type="entry name" value="Peptidase_M41-like"/>
</dbReference>
<dbReference type="GO" id="GO:0005524">
    <property type="term" value="F:ATP binding"/>
    <property type="evidence" value="ECO:0007669"/>
    <property type="project" value="InterPro"/>
</dbReference>
<protein>
    <recommendedName>
        <fullName evidence="4">ATP-dependent Zn protease</fullName>
    </recommendedName>
</protein>
<evidence type="ECO:0000256" key="1">
    <source>
        <dbReference type="SAM" id="Phobius"/>
    </source>
</evidence>
<dbReference type="PANTHER" id="PTHR33471:SF7">
    <property type="entry name" value="ATP-DEPENDENT ZINC METALLOPROTEASE-RELATED"/>
    <property type="match status" value="1"/>
</dbReference>
<feature type="transmembrane region" description="Helical" evidence="1">
    <location>
        <begin position="50"/>
        <end position="71"/>
    </location>
</feature>